<feature type="signal peptide" evidence="2">
    <location>
        <begin position="1"/>
        <end position="21"/>
    </location>
</feature>
<dbReference type="Pfam" id="PF20434">
    <property type="entry name" value="BD-FAE"/>
    <property type="match status" value="1"/>
</dbReference>
<evidence type="ECO:0000256" key="1">
    <source>
        <dbReference type="ARBA" id="ARBA00022801"/>
    </source>
</evidence>
<gene>
    <name evidence="4" type="ORF">C4F49_13660</name>
</gene>
<dbReference type="Gene3D" id="3.40.50.1820">
    <property type="entry name" value="alpha/beta hydrolase"/>
    <property type="match status" value="1"/>
</dbReference>
<evidence type="ECO:0000259" key="3">
    <source>
        <dbReference type="Pfam" id="PF20434"/>
    </source>
</evidence>
<feature type="domain" description="BD-FAE-like" evidence="3">
    <location>
        <begin position="49"/>
        <end position="214"/>
    </location>
</feature>
<dbReference type="GO" id="GO:0016787">
    <property type="term" value="F:hydrolase activity"/>
    <property type="evidence" value="ECO:0007669"/>
    <property type="project" value="UniProtKB-KW"/>
</dbReference>
<evidence type="ECO:0000256" key="2">
    <source>
        <dbReference type="SAM" id="SignalP"/>
    </source>
</evidence>
<comment type="caution">
    <text evidence="4">The sequence shown here is derived from an EMBL/GenBank/DDBJ whole genome shotgun (WGS) entry which is preliminary data.</text>
</comment>
<accession>A0A928UWW8</accession>
<dbReference type="Proteomes" id="UP000616201">
    <property type="component" value="Unassembled WGS sequence"/>
</dbReference>
<name>A0A928UWW8_9SPHI</name>
<dbReference type="SUPFAM" id="SSF53474">
    <property type="entry name" value="alpha/beta-Hydrolases"/>
    <property type="match status" value="1"/>
</dbReference>
<protein>
    <submittedName>
        <fullName evidence="4">Lipase</fullName>
    </submittedName>
</protein>
<keyword evidence="5" id="KW-1185">Reference proteome</keyword>
<dbReference type="InterPro" id="IPR029058">
    <property type="entry name" value="AB_hydrolase_fold"/>
</dbReference>
<reference evidence="4" key="1">
    <citation type="submission" date="2018-02" db="EMBL/GenBank/DDBJ databases">
        <authorList>
            <person name="Vasarhelyi B.M."/>
            <person name="Deshmukh S."/>
            <person name="Balint B."/>
            <person name="Kukolya J."/>
        </authorList>
    </citation>
    <scope>NUCLEOTIDE SEQUENCE</scope>
    <source>
        <strain evidence="4">KB22</strain>
    </source>
</reference>
<dbReference type="PANTHER" id="PTHR48081:SF9">
    <property type="entry name" value="CARBOXYLESTERASE"/>
    <property type="match status" value="1"/>
</dbReference>
<dbReference type="RefSeq" id="WP_196936022.1">
    <property type="nucleotide sequence ID" value="NZ_MU158698.1"/>
</dbReference>
<keyword evidence="2" id="KW-0732">Signal</keyword>
<dbReference type="InterPro" id="IPR050300">
    <property type="entry name" value="GDXG_lipolytic_enzyme"/>
</dbReference>
<evidence type="ECO:0000313" key="5">
    <source>
        <dbReference type="Proteomes" id="UP000616201"/>
    </source>
</evidence>
<keyword evidence="1" id="KW-0378">Hydrolase</keyword>
<dbReference type="EMBL" id="PRDK01000007">
    <property type="protein sequence ID" value="MBE8714730.1"/>
    <property type="molecule type" value="Genomic_DNA"/>
</dbReference>
<dbReference type="InterPro" id="IPR049492">
    <property type="entry name" value="BD-FAE-like_dom"/>
</dbReference>
<proteinExistence type="predicted"/>
<dbReference type="AlphaFoldDB" id="A0A928UWW8"/>
<evidence type="ECO:0000313" key="4">
    <source>
        <dbReference type="EMBL" id="MBE8714730.1"/>
    </source>
</evidence>
<feature type="chain" id="PRO_5037542864" evidence="2">
    <location>
        <begin position="22"/>
        <end position="270"/>
    </location>
</feature>
<sequence length="270" mass="30179">MKVFRPFISCLFFLVSFTAVAQQITYKEVKDIPYYPNSSDSYINEKCKLDIYYPENKKSKATVIWFHGGGLTGGAKELPEYLKNKELTIIGVGYRFSPKVKVATIVEDAAQAIAWAFQNIENYAGSKDKIILSGHSAGAYLVNMVGLNPAYLQKHQISNQDALGIISLSSQAITHFTARNEVGLKETQPTIDSLAPLYWVTKDASPILLITGDRELEMVGRYEENAYLARMLKLVGHTDVTLLELDGYGHNMTYPAFPLLVKEIDRLLAK</sequence>
<dbReference type="PANTHER" id="PTHR48081">
    <property type="entry name" value="AB HYDROLASE SUPERFAMILY PROTEIN C4A8.06C"/>
    <property type="match status" value="1"/>
</dbReference>
<organism evidence="4 5">
    <name type="scientific">Sphingobacterium hungaricum</name>
    <dbReference type="NCBI Taxonomy" id="2082723"/>
    <lineage>
        <taxon>Bacteria</taxon>
        <taxon>Pseudomonadati</taxon>
        <taxon>Bacteroidota</taxon>
        <taxon>Sphingobacteriia</taxon>
        <taxon>Sphingobacteriales</taxon>
        <taxon>Sphingobacteriaceae</taxon>
        <taxon>Sphingobacterium</taxon>
    </lineage>
</organism>